<keyword evidence="6 12" id="KW-0812">Transmembrane</keyword>
<evidence type="ECO:0000256" key="10">
    <source>
        <dbReference type="SAM" id="Coils"/>
    </source>
</evidence>
<dbReference type="OrthoDB" id="9808408at2"/>
<dbReference type="InterPro" id="IPR036890">
    <property type="entry name" value="HATPase_C_sf"/>
</dbReference>
<dbReference type="STRING" id="113562.SAMN04489716_1949"/>
<comment type="subcellular location">
    <subcellularLocation>
        <location evidence="2">Cell membrane</location>
    </subcellularLocation>
</comment>
<dbReference type="InterPro" id="IPR003661">
    <property type="entry name" value="HisK_dim/P_dom"/>
</dbReference>
<dbReference type="PRINTS" id="PR00344">
    <property type="entry name" value="BCTRLSENSOR"/>
</dbReference>
<evidence type="ECO:0000259" key="14">
    <source>
        <dbReference type="PROSITE" id="PS50885"/>
    </source>
</evidence>
<evidence type="ECO:0000256" key="9">
    <source>
        <dbReference type="ARBA" id="ARBA00023012"/>
    </source>
</evidence>
<dbReference type="InterPro" id="IPR036097">
    <property type="entry name" value="HisK_dim/P_sf"/>
</dbReference>
<dbReference type="CDD" id="cd06225">
    <property type="entry name" value="HAMP"/>
    <property type="match status" value="1"/>
</dbReference>
<dbReference type="SUPFAM" id="SSF55874">
    <property type="entry name" value="ATPase domain of HSP90 chaperone/DNA topoisomerase II/histidine kinase"/>
    <property type="match status" value="1"/>
</dbReference>
<gene>
    <name evidence="15" type="ORF">SAMN04489716_1949</name>
</gene>
<keyword evidence="16" id="KW-1185">Reference proteome</keyword>
<dbReference type="SUPFAM" id="SSF47384">
    <property type="entry name" value="Homodimeric domain of signal transducing histidine kinase"/>
    <property type="match status" value="1"/>
</dbReference>
<evidence type="ECO:0000256" key="11">
    <source>
        <dbReference type="SAM" id="MobiDB-lite"/>
    </source>
</evidence>
<dbReference type="Gene3D" id="6.10.340.10">
    <property type="match status" value="1"/>
</dbReference>
<organism evidence="15 16">
    <name type="scientific">Actinoplanes derwentensis</name>
    <dbReference type="NCBI Taxonomy" id="113562"/>
    <lineage>
        <taxon>Bacteria</taxon>
        <taxon>Bacillati</taxon>
        <taxon>Actinomycetota</taxon>
        <taxon>Actinomycetes</taxon>
        <taxon>Micromonosporales</taxon>
        <taxon>Micromonosporaceae</taxon>
        <taxon>Actinoplanes</taxon>
    </lineage>
</organism>
<dbReference type="EMBL" id="LT629758">
    <property type="protein sequence ID" value="SDS90755.1"/>
    <property type="molecule type" value="Genomic_DNA"/>
</dbReference>
<dbReference type="RefSeq" id="WP_092543530.1">
    <property type="nucleotide sequence ID" value="NZ_BOMJ01000013.1"/>
</dbReference>
<evidence type="ECO:0000256" key="4">
    <source>
        <dbReference type="ARBA" id="ARBA00022553"/>
    </source>
</evidence>
<dbReference type="SMART" id="SM00304">
    <property type="entry name" value="HAMP"/>
    <property type="match status" value="1"/>
</dbReference>
<accession>A0A1H1W170</accession>
<dbReference type="Proteomes" id="UP000198688">
    <property type="component" value="Chromosome I"/>
</dbReference>
<dbReference type="Gene3D" id="1.10.287.130">
    <property type="match status" value="1"/>
</dbReference>
<dbReference type="PROSITE" id="PS50885">
    <property type="entry name" value="HAMP"/>
    <property type="match status" value="1"/>
</dbReference>
<sequence>MSRARLVSWSLRRRVAVLFTVAGILLSGVGLLAVVTAVDSNDNLDVILNKTGPMRLAGQDLSAAYLDQETGIRGYALSRKAENLQPYQAGLQTEQDLLIQLETLNDANGNARIRTDLRVVRERADAWRRTVAEPIIVSVERGEPAAAGIGTREFDALRESVNLLQADILTLRNAAVDAARHTSTLLIALQVATAVIVVVAGVVLMLLLDRLINRPVTDLAEQVRKVAGGDYERAITSSGSPELRGLAADVDGMRRQIAAELTVVREARAQVEAINLELQAKAEELTRSNRDLEQFAYVASHDLQEPLRKVASFCQLLQRRYAGQMDERADQYISFAVDGAQRMQRLINDLLAFSRIGRITAGFKDVDLDRVLPEVASQLEARAGDDADISWAGMPVVEGEEPLLTTLFVNLIGNSLKFRRPDVPPVIRTTAERDGDHWRINVRDNGIGIEREFADKVFVIFQRLHPRDAYEGTGIGLAIVKKIVEYHGGRIWLDLDVEEGTSIWLTLPAGVEPRADEEPPTAGASGATGKSAAAGASEAGENPETKAGTEVATASES</sequence>
<evidence type="ECO:0000256" key="7">
    <source>
        <dbReference type="ARBA" id="ARBA00022777"/>
    </source>
</evidence>
<evidence type="ECO:0000313" key="15">
    <source>
        <dbReference type="EMBL" id="SDS90755.1"/>
    </source>
</evidence>
<evidence type="ECO:0000256" key="6">
    <source>
        <dbReference type="ARBA" id="ARBA00022692"/>
    </source>
</evidence>
<dbReference type="Pfam" id="PF02518">
    <property type="entry name" value="HATPase_c"/>
    <property type="match status" value="1"/>
</dbReference>
<dbReference type="Pfam" id="PF00512">
    <property type="entry name" value="HisKA"/>
    <property type="match status" value="1"/>
</dbReference>
<keyword evidence="9" id="KW-0902">Two-component regulatory system</keyword>
<keyword evidence="8 12" id="KW-1133">Transmembrane helix</keyword>
<dbReference type="SMART" id="SM00387">
    <property type="entry name" value="HATPase_c"/>
    <property type="match status" value="1"/>
</dbReference>
<dbReference type="PANTHER" id="PTHR43304">
    <property type="entry name" value="PHYTOCHROME-LIKE PROTEIN CPH1"/>
    <property type="match status" value="1"/>
</dbReference>
<evidence type="ECO:0000259" key="13">
    <source>
        <dbReference type="PROSITE" id="PS50109"/>
    </source>
</evidence>
<feature type="transmembrane region" description="Helical" evidence="12">
    <location>
        <begin position="185"/>
        <end position="208"/>
    </location>
</feature>
<reference evidence="15 16" key="1">
    <citation type="submission" date="2016-10" db="EMBL/GenBank/DDBJ databases">
        <authorList>
            <person name="de Groot N.N."/>
        </authorList>
    </citation>
    <scope>NUCLEOTIDE SEQUENCE [LARGE SCALE GENOMIC DNA]</scope>
    <source>
        <strain evidence="15 16">DSM 43941</strain>
    </source>
</reference>
<evidence type="ECO:0000256" key="8">
    <source>
        <dbReference type="ARBA" id="ARBA00022989"/>
    </source>
</evidence>
<dbReference type="EC" id="2.7.13.3" evidence="3"/>
<dbReference type="InterPro" id="IPR004358">
    <property type="entry name" value="Sig_transdc_His_kin-like_C"/>
</dbReference>
<proteinExistence type="predicted"/>
<keyword evidence="10" id="KW-0175">Coiled coil</keyword>
<dbReference type="InterPro" id="IPR003594">
    <property type="entry name" value="HATPase_dom"/>
</dbReference>
<feature type="compositionally biased region" description="Low complexity" evidence="11">
    <location>
        <begin position="521"/>
        <end position="540"/>
    </location>
</feature>
<keyword evidence="4" id="KW-0597">Phosphoprotein</keyword>
<evidence type="ECO:0000313" key="16">
    <source>
        <dbReference type="Proteomes" id="UP000198688"/>
    </source>
</evidence>
<evidence type="ECO:0000256" key="1">
    <source>
        <dbReference type="ARBA" id="ARBA00000085"/>
    </source>
</evidence>
<name>A0A1H1W170_9ACTN</name>
<feature type="domain" description="HAMP" evidence="14">
    <location>
        <begin position="210"/>
        <end position="262"/>
    </location>
</feature>
<dbReference type="InterPro" id="IPR003660">
    <property type="entry name" value="HAMP_dom"/>
</dbReference>
<feature type="domain" description="Histidine kinase" evidence="13">
    <location>
        <begin position="298"/>
        <end position="511"/>
    </location>
</feature>
<dbReference type="PANTHER" id="PTHR43304:SF1">
    <property type="entry name" value="PAC DOMAIN-CONTAINING PROTEIN"/>
    <property type="match status" value="1"/>
</dbReference>
<dbReference type="GO" id="GO:0000155">
    <property type="term" value="F:phosphorelay sensor kinase activity"/>
    <property type="evidence" value="ECO:0007669"/>
    <property type="project" value="InterPro"/>
</dbReference>
<dbReference type="GO" id="GO:0005886">
    <property type="term" value="C:plasma membrane"/>
    <property type="evidence" value="ECO:0007669"/>
    <property type="project" value="UniProtKB-SubCell"/>
</dbReference>
<dbReference type="InterPro" id="IPR007891">
    <property type="entry name" value="CHASE3"/>
</dbReference>
<keyword evidence="5" id="KW-0808">Transferase</keyword>
<comment type="catalytic activity">
    <reaction evidence="1">
        <text>ATP + protein L-histidine = ADP + protein N-phospho-L-histidine.</text>
        <dbReference type="EC" id="2.7.13.3"/>
    </reaction>
</comment>
<dbReference type="InterPro" id="IPR005467">
    <property type="entry name" value="His_kinase_dom"/>
</dbReference>
<dbReference type="SMART" id="SM00388">
    <property type="entry name" value="HisKA"/>
    <property type="match status" value="1"/>
</dbReference>
<dbReference type="Gene3D" id="3.30.565.10">
    <property type="entry name" value="Histidine kinase-like ATPase, C-terminal domain"/>
    <property type="match status" value="1"/>
</dbReference>
<evidence type="ECO:0000256" key="12">
    <source>
        <dbReference type="SAM" id="Phobius"/>
    </source>
</evidence>
<dbReference type="AlphaFoldDB" id="A0A1H1W170"/>
<evidence type="ECO:0000256" key="3">
    <source>
        <dbReference type="ARBA" id="ARBA00012438"/>
    </source>
</evidence>
<dbReference type="PROSITE" id="PS50109">
    <property type="entry name" value="HIS_KIN"/>
    <property type="match status" value="1"/>
</dbReference>
<dbReference type="InterPro" id="IPR052162">
    <property type="entry name" value="Sensor_kinase/Photoreceptor"/>
</dbReference>
<keyword evidence="7" id="KW-0418">Kinase</keyword>
<dbReference type="SUPFAM" id="SSF158472">
    <property type="entry name" value="HAMP domain-like"/>
    <property type="match status" value="1"/>
</dbReference>
<dbReference type="CDD" id="cd00082">
    <property type="entry name" value="HisKA"/>
    <property type="match status" value="1"/>
</dbReference>
<feature type="coiled-coil region" evidence="10">
    <location>
        <begin position="264"/>
        <end position="295"/>
    </location>
</feature>
<evidence type="ECO:0000256" key="2">
    <source>
        <dbReference type="ARBA" id="ARBA00004236"/>
    </source>
</evidence>
<keyword evidence="12" id="KW-0472">Membrane</keyword>
<feature type="region of interest" description="Disordered" evidence="11">
    <location>
        <begin position="511"/>
        <end position="557"/>
    </location>
</feature>
<dbReference type="Pfam" id="PF05227">
    <property type="entry name" value="CHASE3"/>
    <property type="match status" value="1"/>
</dbReference>
<evidence type="ECO:0000256" key="5">
    <source>
        <dbReference type="ARBA" id="ARBA00022679"/>
    </source>
</evidence>
<dbReference type="Pfam" id="PF00672">
    <property type="entry name" value="HAMP"/>
    <property type="match status" value="1"/>
</dbReference>
<protein>
    <recommendedName>
        <fullName evidence="3">histidine kinase</fullName>
        <ecNumber evidence="3">2.7.13.3</ecNumber>
    </recommendedName>
</protein>